<gene>
    <name evidence="12" type="ORF">AB1Y20_014906</name>
</gene>
<dbReference type="CDD" id="cd00030">
    <property type="entry name" value="C2"/>
    <property type="match status" value="1"/>
</dbReference>
<dbReference type="AlphaFoldDB" id="A0AB34JZ31"/>
<keyword evidence="5" id="KW-0418">Kinase</keyword>
<feature type="domain" description="C2" evidence="10">
    <location>
        <begin position="399"/>
        <end position="515"/>
    </location>
</feature>
<dbReference type="SMART" id="SM00220">
    <property type="entry name" value="S_TKc"/>
    <property type="match status" value="1"/>
</dbReference>
<dbReference type="InterPro" id="IPR000008">
    <property type="entry name" value="C2_dom"/>
</dbReference>
<dbReference type="PROSITE" id="PS50004">
    <property type="entry name" value="C2"/>
    <property type="match status" value="1"/>
</dbReference>
<dbReference type="Pfam" id="PF00069">
    <property type="entry name" value="Pkinase"/>
    <property type="match status" value="1"/>
</dbReference>
<evidence type="ECO:0000259" key="10">
    <source>
        <dbReference type="PROSITE" id="PS50004"/>
    </source>
</evidence>
<reference evidence="12 13" key="1">
    <citation type="journal article" date="2024" name="Science">
        <title>Giant polyketide synthase enzymes in the biosynthesis of giant marine polyether toxins.</title>
        <authorList>
            <person name="Fallon T.R."/>
            <person name="Shende V.V."/>
            <person name="Wierzbicki I.H."/>
            <person name="Pendleton A.L."/>
            <person name="Watervoot N.F."/>
            <person name="Auber R.P."/>
            <person name="Gonzalez D.J."/>
            <person name="Wisecaver J.H."/>
            <person name="Moore B.S."/>
        </authorList>
    </citation>
    <scope>NUCLEOTIDE SEQUENCE [LARGE SCALE GENOMIC DNA]</scope>
    <source>
        <strain evidence="12 13">12B1</strain>
    </source>
</reference>
<dbReference type="PANTHER" id="PTHR22967:SF57">
    <property type="entry name" value="AUXILIN, ISOFORM A-RELATED"/>
    <property type="match status" value="1"/>
</dbReference>
<dbReference type="InterPro" id="IPR000719">
    <property type="entry name" value="Prot_kinase_dom"/>
</dbReference>
<dbReference type="InterPro" id="IPR035892">
    <property type="entry name" value="C2_domain_sf"/>
</dbReference>
<feature type="compositionally biased region" description="Polar residues" evidence="9">
    <location>
        <begin position="780"/>
        <end position="789"/>
    </location>
</feature>
<comment type="caution">
    <text evidence="12">The sequence shown here is derived from an EMBL/GenBank/DDBJ whole genome shotgun (WGS) entry which is preliminary data.</text>
</comment>
<evidence type="ECO:0000256" key="7">
    <source>
        <dbReference type="ARBA" id="ARBA00047899"/>
    </source>
</evidence>
<evidence type="ECO:0000256" key="2">
    <source>
        <dbReference type="ARBA" id="ARBA00022527"/>
    </source>
</evidence>
<dbReference type="InterPro" id="IPR011009">
    <property type="entry name" value="Kinase-like_dom_sf"/>
</dbReference>
<protein>
    <recommendedName>
        <fullName evidence="1">non-specific serine/threonine protein kinase</fullName>
        <ecNumber evidence="1">2.7.11.1</ecNumber>
    </recommendedName>
</protein>
<evidence type="ECO:0000256" key="9">
    <source>
        <dbReference type="SAM" id="MobiDB-lite"/>
    </source>
</evidence>
<keyword evidence="13" id="KW-1185">Reference proteome</keyword>
<comment type="catalytic activity">
    <reaction evidence="8">
        <text>L-seryl-[protein] + ATP = O-phospho-L-seryl-[protein] + ADP + H(+)</text>
        <dbReference type="Rhea" id="RHEA:17989"/>
        <dbReference type="Rhea" id="RHEA-COMP:9863"/>
        <dbReference type="Rhea" id="RHEA-COMP:11604"/>
        <dbReference type="ChEBI" id="CHEBI:15378"/>
        <dbReference type="ChEBI" id="CHEBI:29999"/>
        <dbReference type="ChEBI" id="CHEBI:30616"/>
        <dbReference type="ChEBI" id="CHEBI:83421"/>
        <dbReference type="ChEBI" id="CHEBI:456216"/>
        <dbReference type="EC" id="2.7.11.1"/>
    </reaction>
</comment>
<dbReference type="PANTHER" id="PTHR22967">
    <property type="entry name" value="SERINE/THREONINE PROTEIN KINASE"/>
    <property type="match status" value="1"/>
</dbReference>
<dbReference type="Gene3D" id="2.60.40.150">
    <property type="entry name" value="C2 domain"/>
    <property type="match status" value="1"/>
</dbReference>
<feature type="domain" description="Protein kinase" evidence="11">
    <location>
        <begin position="93"/>
        <end position="406"/>
    </location>
</feature>
<dbReference type="EMBL" id="JBGBPQ010000003">
    <property type="protein sequence ID" value="KAL1526178.1"/>
    <property type="molecule type" value="Genomic_DNA"/>
</dbReference>
<dbReference type="PROSITE" id="PS50011">
    <property type="entry name" value="PROTEIN_KINASE_DOM"/>
    <property type="match status" value="1"/>
</dbReference>
<keyword evidence="4" id="KW-0547">Nucleotide-binding</keyword>
<dbReference type="GO" id="GO:0005737">
    <property type="term" value="C:cytoplasm"/>
    <property type="evidence" value="ECO:0007669"/>
    <property type="project" value="TreeGrafter"/>
</dbReference>
<evidence type="ECO:0000313" key="13">
    <source>
        <dbReference type="Proteomes" id="UP001515480"/>
    </source>
</evidence>
<evidence type="ECO:0000256" key="5">
    <source>
        <dbReference type="ARBA" id="ARBA00022777"/>
    </source>
</evidence>
<sequence>MVGVGVESERVVDVKIFNAGVEVVDCVEMVGVETLETVCVETVNYTFHTVSMWAVGEVAKARHALGFKLRAMGTKRTHHLVFKEADGTMRRLLVVGKQIAEGGYSTLWRVIERQPDGKILEYAVKRLLIHELDEEAARMVNVEIEAMTALPVHPNVLALIGHCRRSNQSSGRTEIYMLMELCRGGSMADLLIRHANAAEDRASLPALGGAEVLSAFMDMCHAIAHLHTQHPPMAHRDIKPENFLRSDDSSCWKLADFGSVRRDVFRYQGVGTPLSEEEDRIHKYSTPQYRAPEMSDLYAGEVLDHRVDIWALGVTLYKLLFFKDLFGVAGEEKLAILNFDSSQRLSDDKVVQLLPRGRQQELGAVFAPLLVLLRACLSKRPDDRPAAQGMLQWLMAQRLPPPLPFASEVSLSYCPGIVALTLVGAQGLFPKEGGSKLEAFALVGCGHTRRCTPTVTTRTLSPEWRAVVQLPAHTLMDLEISIWASRKRLPDAFLGCVTLPLHQLLASHAPHAAPHAAASLPEQSYPLQKRSARSRVSGEVSFALEWHPTPAAAHVAATRAAAAAPAATSGGGKEACGAGSFWATHTPAEPQGSASEAVFGGGGGGGTGGAAAGGGAGMFWDTADAHEVPPALPGATPTTTPAVGELIDLTSAIPPEGSGRSGTSAPPPAVAAAEAAWQVRFGEVSAPVNFSSVSFEMETAGDAAASGASSLAPAVADEAAFWAAFDSTPVLGSAAIDPFESAPAPDELTFDAFGAEAAEAPSAGTLWDDLSLLSVAATPGVSTGSQSSGEGAAPADVQQRSKNQIRRDNSVQPSAPL</sequence>
<evidence type="ECO:0000256" key="3">
    <source>
        <dbReference type="ARBA" id="ARBA00022679"/>
    </source>
</evidence>
<dbReference type="GO" id="GO:0004674">
    <property type="term" value="F:protein serine/threonine kinase activity"/>
    <property type="evidence" value="ECO:0007669"/>
    <property type="project" value="UniProtKB-KW"/>
</dbReference>
<dbReference type="Gene3D" id="1.10.510.10">
    <property type="entry name" value="Transferase(Phosphotransferase) domain 1"/>
    <property type="match status" value="1"/>
</dbReference>
<dbReference type="SUPFAM" id="SSF56112">
    <property type="entry name" value="Protein kinase-like (PK-like)"/>
    <property type="match status" value="1"/>
</dbReference>
<feature type="region of interest" description="Disordered" evidence="9">
    <location>
        <begin position="779"/>
        <end position="817"/>
    </location>
</feature>
<comment type="catalytic activity">
    <reaction evidence="7">
        <text>L-threonyl-[protein] + ATP = O-phospho-L-threonyl-[protein] + ADP + H(+)</text>
        <dbReference type="Rhea" id="RHEA:46608"/>
        <dbReference type="Rhea" id="RHEA-COMP:11060"/>
        <dbReference type="Rhea" id="RHEA-COMP:11605"/>
        <dbReference type="ChEBI" id="CHEBI:15378"/>
        <dbReference type="ChEBI" id="CHEBI:30013"/>
        <dbReference type="ChEBI" id="CHEBI:30616"/>
        <dbReference type="ChEBI" id="CHEBI:61977"/>
        <dbReference type="ChEBI" id="CHEBI:456216"/>
        <dbReference type="EC" id="2.7.11.1"/>
    </reaction>
</comment>
<evidence type="ECO:0000256" key="4">
    <source>
        <dbReference type="ARBA" id="ARBA00022741"/>
    </source>
</evidence>
<evidence type="ECO:0000259" key="11">
    <source>
        <dbReference type="PROSITE" id="PS50011"/>
    </source>
</evidence>
<evidence type="ECO:0000256" key="6">
    <source>
        <dbReference type="ARBA" id="ARBA00022840"/>
    </source>
</evidence>
<evidence type="ECO:0000256" key="1">
    <source>
        <dbReference type="ARBA" id="ARBA00012513"/>
    </source>
</evidence>
<dbReference type="Proteomes" id="UP001515480">
    <property type="component" value="Unassembled WGS sequence"/>
</dbReference>
<dbReference type="SUPFAM" id="SSF49562">
    <property type="entry name" value="C2 domain (Calcium/lipid-binding domain, CaLB)"/>
    <property type="match status" value="1"/>
</dbReference>
<organism evidence="12 13">
    <name type="scientific">Prymnesium parvum</name>
    <name type="common">Toxic golden alga</name>
    <dbReference type="NCBI Taxonomy" id="97485"/>
    <lineage>
        <taxon>Eukaryota</taxon>
        <taxon>Haptista</taxon>
        <taxon>Haptophyta</taxon>
        <taxon>Prymnesiophyceae</taxon>
        <taxon>Prymnesiales</taxon>
        <taxon>Prymnesiaceae</taxon>
        <taxon>Prymnesium</taxon>
    </lineage>
</organism>
<keyword evidence="2" id="KW-0723">Serine/threonine-protein kinase</keyword>
<keyword evidence="6" id="KW-0067">ATP-binding</keyword>
<name>A0AB34JZ31_PRYPA</name>
<evidence type="ECO:0000313" key="12">
    <source>
        <dbReference type="EMBL" id="KAL1526178.1"/>
    </source>
</evidence>
<proteinExistence type="predicted"/>
<evidence type="ECO:0000256" key="8">
    <source>
        <dbReference type="ARBA" id="ARBA00048679"/>
    </source>
</evidence>
<dbReference type="GO" id="GO:0005524">
    <property type="term" value="F:ATP binding"/>
    <property type="evidence" value="ECO:0007669"/>
    <property type="project" value="UniProtKB-KW"/>
</dbReference>
<dbReference type="Pfam" id="PF00168">
    <property type="entry name" value="C2"/>
    <property type="match status" value="1"/>
</dbReference>
<dbReference type="EC" id="2.7.11.1" evidence="1"/>
<keyword evidence="3" id="KW-0808">Transferase</keyword>
<accession>A0AB34JZ31</accession>